<dbReference type="InterPro" id="IPR002018">
    <property type="entry name" value="CarbesteraseB"/>
</dbReference>
<dbReference type="PANTHER" id="PTHR11559">
    <property type="entry name" value="CARBOXYLESTERASE"/>
    <property type="match status" value="1"/>
</dbReference>
<evidence type="ECO:0000259" key="4">
    <source>
        <dbReference type="Pfam" id="PF00135"/>
    </source>
</evidence>
<feature type="chain" id="PRO_5016190155" description="Carboxylic ester hydrolase" evidence="3">
    <location>
        <begin position="24"/>
        <end position="533"/>
    </location>
</feature>
<dbReference type="PROSITE" id="PS00941">
    <property type="entry name" value="CARBOXYLESTERASE_B_2"/>
    <property type="match status" value="1"/>
</dbReference>
<feature type="domain" description="Carboxylesterase type B" evidence="4">
    <location>
        <begin position="37"/>
        <end position="513"/>
    </location>
</feature>
<dbReference type="EMBL" id="QGLT01000001">
    <property type="protein sequence ID" value="PXZ01548.1"/>
    <property type="molecule type" value="Genomic_DNA"/>
</dbReference>
<evidence type="ECO:0000256" key="1">
    <source>
        <dbReference type="ARBA" id="ARBA00005964"/>
    </source>
</evidence>
<comment type="similarity">
    <text evidence="1 3">Belongs to the type-B carboxylesterase/lipase family.</text>
</comment>
<evidence type="ECO:0000313" key="5">
    <source>
        <dbReference type="EMBL" id="PXZ01548.1"/>
    </source>
</evidence>
<protein>
    <recommendedName>
        <fullName evidence="3">Carboxylic ester hydrolase</fullName>
        <ecNumber evidence="3">3.1.1.-</ecNumber>
    </recommendedName>
</protein>
<dbReference type="InterPro" id="IPR029058">
    <property type="entry name" value="AB_hydrolase_fold"/>
</dbReference>
<dbReference type="InterPro" id="IPR000997">
    <property type="entry name" value="Cholinesterase"/>
</dbReference>
<dbReference type="PRINTS" id="PR00878">
    <property type="entry name" value="CHOLNESTRASE"/>
</dbReference>
<dbReference type="Gene3D" id="3.40.50.1820">
    <property type="entry name" value="alpha/beta hydrolase"/>
    <property type="match status" value="1"/>
</dbReference>
<dbReference type="InterPro" id="IPR019826">
    <property type="entry name" value="Carboxylesterase_B_AS"/>
</dbReference>
<dbReference type="Pfam" id="PF00135">
    <property type="entry name" value="COesterase"/>
    <property type="match status" value="1"/>
</dbReference>
<keyword evidence="3" id="KW-0732">Signal</keyword>
<evidence type="ECO:0000256" key="2">
    <source>
        <dbReference type="ARBA" id="ARBA00022801"/>
    </source>
</evidence>
<dbReference type="EC" id="3.1.1.-" evidence="3"/>
<keyword evidence="2 3" id="KW-0378">Hydrolase</keyword>
<feature type="signal peptide" evidence="3">
    <location>
        <begin position="1"/>
        <end position="23"/>
    </location>
</feature>
<dbReference type="GO" id="GO:0004104">
    <property type="term" value="F:cholinesterase activity"/>
    <property type="evidence" value="ECO:0007669"/>
    <property type="project" value="InterPro"/>
</dbReference>
<dbReference type="PROSITE" id="PS00122">
    <property type="entry name" value="CARBOXYLESTERASE_B_1"/>
    <property type="match status" value="1"/>
</dbReference>
<sequence>MYEYPFLKKVIFQFFLTFLSSLALITMTSASTSHPFIELNNQGKLQGYFDNQLAIFKGIPYATPPVRSFRWFPPQPVQPWQGIKTTTEYGPNCSQYPNRWDKKETFPITSEDCLYLNIWMPKSFFGKNETQKKYPVMVWIHGGGFVSGGSNQEIFDGSSMANEGVIVVTFNYRLGRFGFFARPDLQQENEENKWANYGIMDQIAALQWVQKNISSFGGDSDNITLFGESAGGASIISLMTISEAKGLFNKAIIQSGTGHSRFFPPRTIDDAEKTGLNFAKKNNIQNDEYALENLRKLPAETIVDKLNLDDLQPDYFSGLVIDGIMLKQSLDSAFEKGAFYPVPTLIGDTSGDGFMINQSGLKDMAGKLGINIEDLNKIYNPNGKLSETRILHQFMADIQILEPTRLLTQQIASKNVPVYRYRFSYITNSARPYTSYGAPHASELPYVFGTLNKVYSSLTPQDNAMSEAIKKYWVNFAKYSKPKVDGLSEFSEFKIHPDKLLNFSTTGIKFETDPFQSRLDYIENALKNKKKPD</sequence>
<dbReference type="Proteomes" id="UP000247565">
    <property type="component" value="Unassembled WGS sequence"/>
</dbReference>
<dbReference type="InterPro" id="IPR050309">
    <property type="entry name" value="Type-B_Carboxylest/Lipase"/>
</dbReference>
<dbReference type="InterPro" id="IPR019819">
    <property type="entry name" value="Carboxylesterase_B_CS"/>
</dbReference>
<evidence type="ECO:0000256" key="3">
    <source>
        <dbReference type="RuleBase" id="RU361235"/>
    </source>
</evidence>
<name>A0A318NDC3_9PROT</name>
<accession>A0A318NDC3</accession>
<organism evidence="5 6">
    <name type="scientific">Commensalibacter melissae</name>
    <dbReference type="NCBI Taxonomy" id="2070537"/>
    <lineage>
        <taxon>Bacteria</taxon>
        <taxon>Pseudomonadati</taxon>
        <taxon>Pseudomonadota</taxon>
        <taxon>Alphaproteobacteria</taxon>
        <taxon>Acetobacterales</taxon>
        <taxon>Acetobacteraceae</taxon>
    </lineage>
</organism>
<dbReference type="SUPFAM" id="SSF53474">
    <property type="entry name" value="alpha/beta-Hydrolases"/>
    <property type="match status" value="1"/>
</dbReference>
<comment type="caution">
    <text evidence="5">The sequence shown here is derived from an EMBL/GenBank/DDBJ whole genome shotgun (WGS) entry which is preliminary data.</text>
</comment>
<keyword evidence="6" id="KW-1185">Reference proteome</keyword>
<proteinExistence type="inferred from homology"/>
<evidence type="ECO:0000313" key="6">
    <source>
        <dbReference type="Proteomes" id="UP000247565"/>
    </source>
</evidence>
<dbReference type="AlphaFoldDB" id="A0A318NDC3"/>
<gene>
    <name evidence="5" type="ORF">DK869_00610</name>
</gene>
<reference evidence="5 6" key="1">
    <citation type="submission" date="2018-05" db="EMBL/GenBank/DDBJ databases">
        <title>Reference genomes for bee gut microbiota database.</title>
        <authorList>
            <person name="Ellegaard K.M."/>
        </authorList>
    </citation>
    <scope>NUCLEOTIDE SEQUENCE [LARGE SCALE GENOMIC DNA]</scope>
    <source>
        <strain evidence="5 6">ESL0284</strain>
    </source>
</reference>